<evidence type="ECO:0000313" key="2">
    <source>
        <dbReference type="EMBL" id="GAA4570376.1"/>
    </source>
</evidence>
<organism evidence="2 3">
    <name type="scientific">Micromonospora coerulea</name>
    <dbReference type="NCBI Taxonomy" id="47856"/>
    <lineage>
        <taxon>Bacteria</taxon>
        <taxon>Bacillati</taxon>
        <taxon>Actinomycetota</taxon>
        <taxon>Actinomycetes</taxon>
        <taxon>Micromonosporales</taxon>
        <taxon>Micromonosporaceae</taxon>
        <taxon>Micromonospora</taxon>
    </lineage>
</organism>
<keyword evidence="3" id="KW-1185">Reference proteome</keyword>
<protein>
    <submittedName>
        <fullName evidence="2">Uncharacterized protein</fullName>
    </submittedName>
</protein>
<reference evidence="3" key="1">
    <citation type="journal article" date="2019" name="Int. J. Syst. Evol. Microbiol.">
        <title>The Global Catalogue of Microorganisms (GCM) 10K type strain sequencing project: providing services to taxonomists for standard genome sequencing and annotation.</title>
        <authorList>
            <consortium name="The Broad Institute Genomics Platform"/>
            <consortium name="The Broad Institute Genome Sequencing Center for Infectious Disease"/>
            <person name="Wu L."/>
            <person name="Ma J."/>
        </authorList>
    </citation>
    <scope>NUCLEOTIDE SEQUENCE [LARGE SCALE GENOMIC DNA]</scope>
    <source>
        <strain evidence="3">JCM 3175</strain>
    </source>
</reference>
<feature type="region of interest" description="Disordered" evidence="1">
    <location>
        <begin position="1"/>
        <end position="65"/>
    </location>
</feature>
<name>A0ABP8SLZ4_9ACTN</name>
<dbReference type="Proteomes" id="UP001500307">
    <property type="component" value="Unassembled WGS sequence"/>
</dbReference>
<dbReference type="EMBL" id="BAABGU010000014">
    <property type="protein sequence ID" value="GAA4570376.1"/>
    <property type="molecule type" value="Genomic_DNA"/>
</dbReference>
<proteinExistence type="predicted"/>
<accession>A0ABP8SLZ4</accession>
<comment type="caution">
    <text evidence="2">The sequence shown here is derived from an EMBL/GenBank/DDBJ whole genome shotgun (WGS) entry which is preliminary data.</text>
</comment>
<evidence type="ECO:0000256" key="1">
    <source>
        <dbReference type="SAM" id="MobiDB-lite"/>
    </source>
</evidence>
<gene>
    <name evidence="2" type="ORF">GCM10023176_28790</name>
</gene>
<evidence type="ECO:0000313" key="3">
    <source>
        <dbReference type="Proteomes" id="UP001500307"/>
    </source>
</evidence>
<sequence>MVDARTVRPAAAGDTHPRKRRPLAPPVPQVAPSPNGVIHLSLASRLRGSDRSAAPPNDSKRDAVQ</sequence>